<dbReference type="Proteomes" id="UP000317715">
    <property type="component" value="Unassembled WGS sequence"/>
</dbReference>
<dbReference type="SUPFAM" id="SSF52980">
    <property type="entry name" value="Restriction endonuclease-like"/>
    <property type="match status" value="1"/>
</dbReference>
<feature type="domain" description="DUF559" evidence="1">
    <location>
        <begin position="189"/>
        <end position="267"/>
    </location>
</feature>
<dbReference type="GeneID" id="97302613"/>
<accession>A0A4Y3NE40</accession>
<evidence type="ECO:0000313" key="3">
    <source>
        <dbReference type="Proteomes" id="UP000317715"/>
    </source>
</evidence>
<name>A0A4Y3NE40_PAEAU</name>
<dbReference type="InterPro" id="IPR007569">
    <property type="entry name" value="DUF559"/>
</dbReference>
<keyword evidence="3" id="KW-1185">Reference proteome</keyword>
<gene>
    <name evidence="2" type="ORF">AAU01_30090</name>
</gene>
<dbReference type="AlphaFoldDB" id="A0A4Y3NE40"/>
<dbReference type="OrthoDB" id="5144556at2"/>
<comment type="caution">
    <text evidence="2">The sequence shown here is derived from an EMBL/GenBank/DDBJ whole genome shotgun (WGS) entry which is preliminary data.</text>
</comment>
<dbReference type="Gene3D" id="3.40.960.10">
    <property type="entry name" value="VSR Endonuclease"/>
    <property type="match status" value="1"/>
</dbReference>
<dbReference type="EMBL" id="BJMD01000019">
    <property type="protein sequence ID" value="GEB20254.1"/>
    <property type="molecule type" value="Genomic_DNA"/>
</dbReference>
<dbReference type="Pfam" id="PF04480">
    <property type="entry name" value="DUF559"/>
    <property type="match status" value="1"/>
</dbReference>
<reference evidence="2 3" key="1">
    <citation type="submission" date="2019-06" db="EMBL/GenBank/DDBJ databases">
        <title>Whole genome shotgun sequence of Paenarthrobacter aurescens NBRC 12136.</title>
        <authorList>
            <person name="Hosoyama A."/>
            <person name="Uohara A."/>
            <person name="Ohji S."/>
            <person name="Ichikawa N."/>
        </authorList>
    </citation>
    <scope>NUCLEOTIDE SEQUENCE [LARGE SCALE GENOMIC DNA]</scope>
    <source>
        <strain evidence="2 3">NBRC 12136</strain>
    </source>
</reference>
<proteinExistence type="predicted"/>
<sequence>MEPEEALRRLGGVARRPAITNLGVTDAELRRATRRGVLQPARGVYALASADAAQIGLVVNRQLLTCMSAAGFYNLWVLGSSDSVHVHQARGDAGGTAILHRGLLLPAHPYRPVASLADVLIHALRCLPWTGALVMVECAVRRGDMTVDFLLRRLEGRRNGKARAVLAWVDRGAESLLETLARTHFRQAGIRVETQFYLEGVGYVDLILEGWLLVELDGSHHSDWAQVKKDHRRGNVSAVKGYTVLRYYYSDVVHRPEKMVQEVLAVLARGKPHKRPSR</sequence>
<organism evidence="2 3">
    <name type="scientific">Paenarthrobacter aurescens</name>
    <name type="common">Arthrobacter aurescens</name>
    <dbReference type="NCBI Taxonomy" id="43663"/>
    <lineage>
        <taxon>Bacteria</taxon>
        <taxon>Bacillati</taxon>
        <taxon>Actinomycetota</taxon>
        <taxon>Actinomycetes</taxon>
        <taxon>Micrococcales</taxon>
        <taxon>Micrococcaceae</taxon>
        <taxon>Paenarthrobacter</taxon>
    </lineage>
</organism>
<protein>
    <recommendedName>
        <fullName evidence="1">DUF559 domain-containing protein</fullName>
    </recommendedName>
</protein>
<dbReference type="RefSeq" id="WP_141284859.1">
    <property type="nucleotide sequence ID" value="NZ_BAAAWK010000001.1"/>
</dbReference>
<evidence type="ECO:0000313" key="2">
    <source>
        <dbReference type="EMBL" id="GEB20254.1"/>
    </source>
</evidence>
<dbReference type="InterPro" id="IPR011335">
    <property type="entry name" value="Restrct_endonuc-II-like"/>
</dbReference>
<evidence type="ECO:0000259" key="1">
    <source>
        <dbReference type="Pfam" id="PF04480"/>
    </source>
</evidence>